<organism evidence="2 3">
    <name type="scientific">Tribonema minus</name>
    <dbReference type="NCBI Taxonomy" id="303371"/>
    <lineage>
        <taxon>Eukaryota</taxon>
        <taxon>Sar</taxon>
        <taxon>Stramenopiles</taxon>
        <taxon>Ochrophyta</taxon>
        <taxon>PX clade</taxon>
        <taxon>Xanthophyceae</taxon>
        <taxon>Tribonematales</taxon>
        <taxon>Tribonemataceae</taxon>
        <taxon>Tribonema</taxon>
    </lineage>
</organism>
<sequence>MNVMQGFSENRRRRTLTARPARAVGFRQIQNDNPLRHTRHNASNLFGSQGGRDSQPVYAAESQGYLSCSQGPNQSQGGGGAQWGSQRSSFADSGAHPLSSQGSTEAKSFEATITAKAHEEVMRSITTIKAAQESAIALIQGAESRLSSLIDRGDETAAAVLRDLSTSFTAKMDARLNQMTTDISSSIRNRRSGNAVSGNRVLPLPAPPRARARGKHSSPQQMLVPVQDGFEDADDDAFTVAAGHRPQQPRKRATGADRRNGGGGGSGGGGSGSGGGSGGSRKAGARSIAPVRSNSLEISLGQYSMRRAQVDCGSSDGEQGDGMSIEDYMRRRPGGGDGGGGRGGGGGGGGGNKRIKVSLELQGKQRVEEDPFDPFDF</sequence>
<name>A0A835ZI77_9STRA</name>
<reference evidence="2" key="1">
    <citation type="submission" date="2021-02" db="EMBL/GenBank/DDBJ databases">
        <title>First Annotated Genome of the Yellow-green Alga Tribonema minus.</title>
        <authorList>
            <person name="Mahan K.M."/>
        </authorList>
    </citation>
    <scope>NUCLEOTIDE SEQUENCE</scope>
    <source>
        <strain evidence="2">UTEX B ZZ1240</strain>
    </source>
</reference>
<dbReference type="AlphaFoldDB" id="A0A835ZI77"/>
<feature type="region of interest" description="Disordered" evidence="1">
    <location>
        <begin position="240"/>
        <end position="377"/>
    </location>
</feature>
<accession>A0A835ZI77</accession>
<evidence type="ECO:0000313" key="3">
    <source>
        <dbReference type="Proteomes" id="UP000664859"/>
    </source>
</evidence>
<evidence type="ECO:0000313" key="2">
    <source>
        <dbReference type="EMBL" id="KAG5192652.1"/>
    </source>
</evidence>
<dbReference type="EMBL" id="JAFCMP010000003">
    <property type="protein sequence ID" value="KAG5192652.1"/>
    <property type="molecule type" value="Genomic_DNA"/>
</dbReference>
<feature type="compositionally biased region" description="Gly residues" evidence="1">
    <location>
        <begin position="335"/>
        <end position="352"/>
    </location>
</feature>
<protein>
    <submittedName>
        <fullName evidence="2">Uncharacterized protein</fullName>
    </submittedName>
</protein>
<feature type="region of interest" description="Disordered" evidence="1">
    <location>
        <begin position="1"/>
        <end position="107"/>
    </location>
</feature>
<feature type="region of interest" description="Disordered" evidence="1">
    <location>
        <begin position="188"/>
        <end position="221"/>
    </location>
</feature>
<keyword evidence="3" id="KW-1185">Reference proteome</keyword>
<dbReference type="Proteomes" id="UP000664859">
    <property type="component" value="Unassembled WGS sequence"/>
</dbReference>
<gene>
    <name evidence="2" type="ORF">JKP88DRAFT_250643</name>
</gene>
<feature type="compositionally biased region" description="Gly residues" evidence="1">
    <location>
        <begin position="261"/>
        <end position="281"/>
    </location>
</feature>
<proteinExistence type="predicted"/>
<evidence type="ECO:0000256" key="1">
    <source>
        <dbReference type="SAM" id="MobiDB-lite"/>
    </source>
</evidence>
<comment type="caution">
    <text evidence="2">The sequence shown here is derived from an EMBL/GenBank/DDBJ whole genome shotgun (WGS) entry which is preliminary data.</text>
</comment>